<feature type="region of interest" description="Disordered" evidence="1">
    <location>
        <begin position="1"/>
        <end position="34"/>
    </location>
</feature>
<feature type="compositionally biased region" description="Basic and acidic residues" evidence="1">
    <location>
        <begin position="1"/>
        <end position="12"/>
    </location>
</feature>
<organism evidence="2">
    <name type="scientific">bioreactor metagenome</name>
    <dbReference type="NCBI Taxonomy" id="1076179"/>
    <lineage>
        <taxon>unclassified sequences</taxon>
        <taxon>metagenomes</taxon>
        <taxon>ecological metagenomes</taxon>
    </lineage>
</organism>
<comment type="caution">
    <text evidence="2">The sequence shown here is derived from an EMBL/GenBank/DDBJ whole genome shotgun (WGS) entry which is preliminary data.</text>
</comment>
<evidence type="ECO:0000256" key="1">
    <source>
        <dbReference type="SAM" id="MobiDB-lite"/>
    </source>
</evidence>
<protein>
    <submittedName>
        <fullName evidence="2">Uncharacterized protein</fullName>
    </submittedName>
</protein>
<dbReference type="AlphaFoldDB" id="A0A645FHS1"/>
<reference evidence="2" key="1">
    <citation type="submission" date="2019-08" db="EMBL/GenBank/DDBJ databases">
        <authorList>
            <person name="Kucharzyk K."/>
            <person name="Murdoch R.W."/>
            <person name="Higgins S."/>
            <person name="Loffler F."/>
        </authorList>
    </citation>
    <scope>NUCLEOTIDE SEQUENCE</scope>
</reference>
<gene>
    <name evidence="2" type="ORF">SDC9_161274</name>
</gene>
<accession>A0A645FHS1</accession>
<name>A0A645FHS1_9ZZZZ</name>
<dbReference type="EMBL" id="VSSQ01060515">
    <property type="protein sequence ID" value="MPN13948.1"/>
    <property type="molecule type" value="Genomic_DNA"/>
</dbReference>
<sequence>MRSPGYDRDHGAQSRRAARARSHDICFRPQNSPPLQTAFQVGDVQSRQPVDGVADGTGRHAGHRGEGRHIVQHDAAGAHLGSLTDPDIAEHLGAGADHHAASDLGMPVSPDLAGTAEGNLVQHREIVLNHGGLADDHRRRVIEHDALTDPRRGVDVDGELLGDPALQVERQLHALLRPVVMRDAVALQGVKALEVQQWGGVSAGGGITADDRP</sequence>
<evidence type="ECO:0000313" key="2">
    <source>
        <dbReference type="EMBL" id="MPN13948.1"/>
    </source>
</evidence>
<proteinExistence type="predicted"/>